<feature type="modified residue" description="N6-(pyridoxal phosphate)lysine" evidence="2 3">
    <location>
        <position position="38"/>
    </location>
</feature>
<evidence type="ECO:0000313" key="8">
    <source>
        <dbReference type="Proteomes" id="UP000016412"/>
    </source>
</evidence>
<dbReference type="Proteomes" id="UP000016646">
    <property type="component" value="Unassembled WGS sequence"/>
</dbReference>
<evidence type="ECO:0000259" key="5">
    <source>
        <dbReference type="Pfam" id="PF01168"/>
    </source>
</evidence>
<comment type="cofactor">
    <cofactor evidence="3">
        <name>pyridoxal 5'-phosphate</name>
        <dbReference type="ChEBI" id="CHEBI:597326"/>
    </cofactor>
</comment>
<dbReference type="OrthoDB" id="9804072at2"/>
<dbReference type="PATRIC" id="fig|1125725.3.peg.856"/>
<dbReference type="Proteomes" id="UP000016412">
    <property type="component" value="Unassembled WGS sequence"/>
</dbReference>
<proteinExistence type="inferred from homology"/>
<dbReference type="Pfam" id="PF01168">
    <property type="entry name" value="Ala_racemase_N"/>
    <property type="match status" value="1"/>
</dbReference>
<evidence type="ECO:0000256" key="4">
    <source>
        <dbReference type="RuleBase" id="RU004514"/>
    </source>
</evidence>
<dbReference type="AlphaFoldDB" id="U1FNT9"/>
<dbReference type="GO" id="GO:0030170">
    <property type="term" value="F:pyridoxal phosphate binding"/>
    <property type="evidence" value="ECO:0007669"/>
    <property type="project" value="UniProtKB-UniRule"/>
</dbReference>
<evidence type="ECO:0000256" key="3">
    <source>
        <dbReference type="PIRSR" id="PIRSR004848-1"/>
    </source>
</evidence>
<gene>
    <name evidence="7" type="ORF">HMPREF0860_0599</name>
    <name evidence="6" type="ORF">HMPREF1325_1572</name>
</gene>
<evidence type="ECO:0000256" key="1">
    <source>
        <dbReference type="ARBA" id="ARBA00022898"/>
    </source>
</evidence>
<dbReference type="NCBIfam" id="TIGR00044">
    <property type="entry name" value="YggS family pyridoxal phosphate-dependent enzyme"/>
    <property type="match status" value="1"/>
</dbReference>
<dbReference type="PANTHER" id="PTHR10146:SF14">
    <property type="entry name" value="PYRIDOXAL PHOSPHATE HOMEOSTASIS PROTEIN"/>
    <property type="match status" value="1"/>
</dbReference>
<protein>
    <recommendedName>
        <fullName evidence="2">Pyridoxal phosphate homeostasis protein</fullName>
        <shortName evidence="2">PLP homeostasis protein</shortName>
    </recommendedName>
</protein>
<dbReference type="HAMAP" id="MF_02087">
    <property type="entry name" value="PLP_homeostasis"/>
    <property type="match status" value="1"/>
</dbReference>
<reference evidence="8 9" key="1">
    <citation type="submission" date="2013-08" db="EMBL/GenBank/DDBJ databases">
        <authorList>
            <person name="Durkin A.S."/>
            <person name="Haft D.R."/>
            <person name="McCorrison J."/>
            <person name="Torralba M."/>
            <person name="Gillis M."/>
            <person name="Haft D.H."/>
            <person name="Methe B."/>
            <person name="Sutton G."/>
            <person name="Nelson K.E."/>
        </authorList>
    </citation>
    <scope>NUCLEOTIDE SEQUENCE [LARGE SCALE GENOMIC DNA]</scope>
    <source>
        <strain evidence="7 9">ATCC 35536</strain>
        <strain evidence="6 8">VPI DR56BR1116</strain>
    </source>
</reference>
<comment type="caution">
    <text evidence="6">The sequence shown here is derived from an EMBL/GenBank/DDBJ whole genome shotgun (WGS) entry which is preliminary data.</text>
</comment>
<dbReference type="STRING" id="1125725.HMPREF1325_1572"/>
<dbReference type="eggNOG" id="COG0325">
    <property type="taxonomic scope" value="Bacteria"/>
</dbReference>
<dbReference type="EMBL" id="AUZJ01000017">
    <property type="protein sequence ID" value="ERF61121.1"/>
    <property type="molecule type" value="Genomic_DNA"/>
</dbReference>
<dbReference type="PANTHER" id="PTHR10146">
    <property type="entry name" value="PROLINE SYNTHETASE CO-TRANSCRIBED BACTERIAL HOMOLOG PROTEIN"/>
    <property type="match status" value="1"/>
</dbReference>
<dbReference type="Gene3D" id="3.20.20.10">
    <property type="entry name" value="Alanine racemase"/>
    <property type="match status" value="1"/>
</dbReference>
<dbReference type="PIRSF" id="PIRSF004848">
    <property type="entry name" value="YBL036c_PLPDEIII"/>
    <property type="match status" value="1"/>
</dbReference>
<keyword evidence="1 2" id="KW-0663">Pyridoxal phosphate</keyword>
<dbReference type="RefSeq" id="WP_021329962.1">
    <property type="nucleotide sequence ID" value="NZ_AUZJ01000017.1"/>
</dbReference>
<dbReference type="CDD" id="cd00635">
    <property type="entry name" value="PLPDE_III_YBL036c_like"/>
    <property type="match status" value="1"/>
</dbReference>
<name>U1FNT9_TRESO</name>
<dbReference type="EMBL" id="AVQI01000006">
    <property type="protein sequence ID" value="ERK04980.1"/>
    <property type="molecule type" value="Genomic_DNA"/>
</dbReference>
<keyword evidence="9" id="KW-1185">Reference proteome</keyword>
<dbReference type="InterPro" id="IPR011078">
    <property type="entry name" value="PyrdxlP_homeostasis"/>
</dbReference>
<dbReference type="SUPFAM" id="SSF51419">
    <property type="entry name" value="PLP-binding barrel"/>
    <property type="match status" value="1"/>
</dbReference>
<organism evidence="6 8">
    <name type="scientific">Treponema socranskii subsp. socranskii VPI DR56BR1116 = ATCC 35536</name>
    <dbReference type="NCBI Taxonomy" id="1125725"/>
    <lineage>
        <taxon>Bacteria</taxon>
        <taxon>Pseudomonadati</taxon>
        <taxon>Spirochaetota</taxon>
        <taxon>Spirochaetia</taxon>
        <taxon>Spirochaetales</taxon>
        <taxon>Treponemataceae</taxon>
        <taxon>Treponema</taxon>
    </lineage>
</organism>
<evidence type="ECO:0000256" key="2">
    <source>
        <dbReference type="HAMAP-Rule" id="MF_02087"/>
    </source>
</evidence>
<feature type="domain" description="Alanine racemase N-terminal" evidence="5">
    <location>
        <begin position="11"/>
        <end position="234"/>
    </location>
</feature>
<evidence type="ECO:0000313" key="9">
    <source>
        <dbReference type="Proteomes" id="UP000016646"/>
    </source>
</evidence>
<evidence type="ECO:0000313" key="6">
    <source>
        <dbReference type="EMBL" id="ERF61121.1"/>
    </source>
</evidence>
<dbReference type="InterPro" id="IPR029066">
    <property type="entry name" value="PLP-binding_barrel"/>
</dbReference>
<dbReference type="FunFam" id="3.20.20.10:FF:000018">
    <property type="entry name" value="Pyridoxal phosphate homeostasis protein"/>
    <property type="match status" value="1"/>
</dbReference>
<dbReference type="InterPro" id="IPR001608">
    <property type="entry name" value="Ala_racemase_N"/>
</dbReference>
<sequence length="239" mass="26427">MDTERIAENLKRVVESVRNAERKAGRKEGSVKLLAVSKFHPASSVIAAIGAGQSAFGENRVQEAYEKFNKIYEDFPSAELHIIGTLQKNKAARAVRIASCIESVDRLGIMEELEKQCAKIDKSIDILLEYHTGEASKAGFLSYENMYEALRYCAEGNAPHIVPKGFMTMAPFTDDEIAVRKSFVSLRDASEKLQKEFPSFDLTTLSMGMSADYKIAIEEGSTEVRIGTAIFGERETAAL</sequence>
<evidence type="ECO:0000313" key="7">
    <source>
        <dbReference type="EMBL" id="ERK04980.1"/>
    </source>
</evidence>
<accession>U1FNT9</accession>
<comment type="function">
    <text evidence="2">Pyridoxal 5'-phosphate (PLP)-binding protein, which is involved in PLP homeostasis.</text>
</comment>
<comment type="similarity">
    <text evidence="2 4">Belongs to the pyridoxal phosphate-binding protein YggS/PROSC family.</text>
</comment>